<dbReference type="AlphaFoldDB" id="F8AY53"/>
<feature type="compositionally biased region" description="Polar residues" evidence="1">
    <location>
        <begin position="421"/>
        <end position="431"/>
    </location>
</feature>
<dbReference type="InterPro" id="IPR052336">
    <property type="entry name" value="MlaD_Phospholipid_Transporter"/>
</dbReference>
<evidence type="ECO:0000256" key="1">
    <source>
        <dbReference type="SAM" id="MobiDB-lite"/>
    </source>
</evidence>
<dbReference type="eggNOG" id="COG1463">
    <property type="taxonomic scope" value="Bacteria"/>
</dbReference>
<evidence type="ECO:0000259" key="3">
    <source>
        <dbReference type="Pfam" id="PF02470"/>
    </source>
</evidence>
<dbReference type="RefSeq" id="WP_013873422.1">
    <property type="nucleotide sequence ID" value="NC_015656.1"/>
</dbReference>
<dbReference type="GO" id="GO:0005543">
    <property type="term" value="F:phospholipid binding"/>
    <property type="evidence" value="ECO:0007669"/>
    <property type="project" value="TreeGrafter"/>
</dbReference>
<keyword evidence="2" id="KW-1133">Transmembrane helix</keyword>
<dbReference type="PANTHER" id="PTHR33371:SF4">
    <property type="entry name" value="INTERMEMBRANE PHOSPHOLIPID TRANSPORT SYSTEM BINDING PROTEIN MLAD"/>
    <property type="match status" value="1"/>
</dbReference>
<feature type="transmembrane region" description="Helical" evidence="2">
    <location>
        <begin position="21"/>
        <end position="39"/>
    </location>
</feature>
<evidence type="ECO:0000256" key="2">
    <source>
        <dbReference type="SAM" id="Phobius"/>
    </source>
</evidence>
<keyword evidence="5" id="KW-1185">Reference proteome</keyword>
<dbReference type="InterPro" id="IPR003399">
    <property type="entry name" value="Mce/MlaD"/>
</dbReference>
<dbReference type="GO" id="GO:0005548">
    <property type="term" value="F:phospholipid transporter activity"/>
    <property type="evidence" value="ECO:0007669"/>
    <property type="project" value="TreeGrafter"/>
</dbReference>
<dbReference type="Pfam" id="PF02470">
    <property type="entry name" value="MlaD"/>
    <property type="match status" value="1"/>
</dbReference>
<dbReference type="SUPFAM" id="SSF58104">
    <property type="entry name" value="Methyl-accepting chemotaxis protein (MCP) signaling domain"/>
    <property type="match status" value="1"/>
</dbReference>
<feature type="domain" description="Mce/MlaD" evidence="3">
    <location>
        <begin position="54"/>
        <end position="130"/>
    </location>
</feature>
<evidence type="ECO:0000313" key="4">
    <source>
        <dbReference type="EMBL" id="AEH09483.1"/>
    </source>
</evidence>
<keyword evidence="2" id="KW-0472">Membrane</keyword>
<protein>
    <submittedName>
        <fullName evidence="4">Mammalian cell entry related domain protein</fullName>
    </submittedName>
</protein>
<dbReference type="KEGG" id="fsy:FsymDg_2060"/>
<dbReference type="EMBL" id="CP002801">
    <property type="protein sequence ID" value="AEH09483.1"/>
    <property type="molecule type" value="Genomic_DNA"/>
</dbReference>
<reference evidence="4 5" key="1">
    <citation type="submission" date="2011-05" db="EMBL/GenBank/DDBJ databases">
        <title>Complete sequence of chromosome of Frankia symbiont of Datisca glomerata.</title>
        <authorList>
            <consortium name="US DOE Joint Genome Institute"/>
            <person name="Lucas S."/>
            <person name="Han J."/>
            <person name="Lapidus A."/>
            <person name="Cheng J.-F."/>
            <person name="Goodwin L."/>
            <person name="Pitluck S."/>
            <person name="Peters L."/>
            <person name="Mikhailova N."/>
            <person name="Chertkov O."/>
            <person name="Teshima H."/>
            <person name="Han C."/>
            <person name="Tapia R."/>
            <person name="Land M."/>
            <person name="Hauser L."/>
            <person name="Kyrpides N."/>
            <person name="Ivanova N."/>
            <person name="Pagani I."/>
            <person name="Berry A."/>
            <person name="Pawlowski K."/>
            <person name="Persson T."/>
            <person name="Vanden Heuvel B."/>
            <person name="Benson D."/>
            <person name="Woyke T."/>
        </authorList>
    </citation>
    <scope>NUCLEOTIDE SEQUENCE [LARGE SCALE GENOMIC DNA]</scope>
    <source>
        <strain evidence="5">4085684</strain>
    </source>
</reference>
<sequence>MSMSLSRRWERIRTVPGLGRDVGALTVLIVLGIVAAIVIQSNLSPTLPWAKKSIVKAEFASVPGVNPESSNLVTIAGVRVGKIASWEVTKTGTAILSMELEPGHPVYDNARAVLRPNNALNEMSVELNPGGPPGHPLPSKGVIPLRQTIRPVQADEVLNHLDERTQLALTDLLVESDVALARSEQELPAGLAATDGTVNQLQPVVEALQTRREKISQLVTALSQISTAVGGNDQRVAQLATATQQTLETLAGNDGQLRDSLAQLPGLTDQLRKTLTSTQELTKQLDPTLDNLQSASGELPKTLERLESTVDKLGNTVDAAKPVISKARPVVADLRPMADDIDGSLVNLRPVTRNLDRDTRTVVSYLTDIQAFVYNTSSVFGAGDAQGNIIRGHLIVPLPGLGVLPKQEPNGYFPGPENGLPTGTQQGGQSR</sequence>
<accession>F8AY53</accession>
<dbReference type="PANTHER" id="PTHR33371">
    <property type="entry name" value="INTERMEMBRANE PHOSPHOLIPID TRANSPORT SYSTEM BINDING PROTEIN MLAD-RELATED"/>
    <property type="match status" value="1"/>
</dbReference>
<dbReference type="Proteomes" id="UP000001549">
    <property type="component" value="Chromosome"/>
</dbReference>
<evidence type="ECO:0000313" key="5">
    <source>
        <dbReference type="Proteomes" id="UP000001549"/>
    </source>
</evidence>
<keyword evidence="2" id="KW-0812">Transmembrane</keyword>
<organism evidence="4 5">
    <name type="scientific">Candidatus Protofrankia datiscae</name>
    <dbReference type="NCBI Taxonomy" id="2716812"/>
    <lineage>
        <taxon>Bacteria</taxon>
        <taxon>Bacillati</taxon>
        <taxon>Actinomycetota</taxon>
        <taxon>Actinomycetes</taxon>
        <taxon>Frankiales</taxon>
        <taxon>Frankiaceae</taxon>
        <taxon>Protofrankia</taxon>
    </lineage>
</organism>
<gene>
    <name evidence="4" type="ordered locus">FsymDg_2060</name>
</gene>
<proteinExistence type="predicted"/>
<name>F8AY53_9ACTN</name>
<feature type="region of interest" description="Disordered" evidence="1">
    <location>
        <begin position="407"/>
        <end position="431"/>
    </location>
</feature>
<dbReference type="STRING" id="656024.FsymDg_2060"/>
<dbReference type="HOGENOM" id="CLU_651939_0_0_11"/>
<dbReference type="Gene3D" id="1.10.287.1490">
    <property type="match status" value="1"/>
</dbReference>